<sequence>MEQYKIQKYLNKLKNPDITQNQKDMYISKLEHYFSKYGQNIKQNIGQNFDNIVRVPITEITLPEPQMPRLSPTISFPMTVQSPVMQMRPTNITAPATTWEELQSRYELGLDSHLGRLLQSMGYQPYDFTLPNLVDSLDMKGLSNDQINKIRNANIAEQELAINYLTANSYAGPGWKPITKIDELPRRYTMDKVLFQQLEPVMRNNSSLMVQKPTDTIKLLPGLTPPQIFHVKVLTTPEQTLMKFLSKQTNKEIEWKPTNNVNEWFRLHNLENILNENPIIMSPEPLYKQLRNYSDRLPSQIYKRKIDDAIEEDRILLPIFYVNTISANR</sequence>
<evidence type="ECO:0000313" key="1">
    <source>
        <dbReference type="EMBL" id="AYV78764.1"/>
    </source>
</evidence>
<reference evidence="1" key="1">
    <citation type="submission" date="2018-10" db="EMBL/GenBank/DDBJ databases">
        <title>Hidden diversity of soil giant viruses.</title>
        <authorList>
            <person name="Schulz F."/>
            <person name="Alteio L."/>
            <person name="Goudeau D."/>
            <person name="Ryan E.M."/>
            <person name="Malmstrom R.R."/>
            <person name="Blanchard J."/>
            <person name="Woyke T."/>
        </authorList>
    </citation>
    <scope>NUCLEOTIDE SEQUENCE</scope>
    <source>
        <strain evidence="1">EDV1</strain>
    </source>
</reference>
<proteinExistence type="predicted"/>
<name>A0A3G4ZWN3_9VIRU</name>
<gene>
    <name evidence="1" type="ORF">Edafosvirus31_4</name>
</gene>
<organism evidence="1">
    <name type="scientific">Edafosvirus sp</name>
    <dbReference type="NCBI Taxonomy" id="2487765"/>
    <lineage>
        <taxon>Viruses</taxon>
        <taxon>Varidnaviria</taxon>
        <taxon>Bamfordvirae</taxon>
        <taxon>Nucleocytoviricota</taxon>
        <taxon>Megaviricetes</taxon>
        <taxon>Imitervirales</taxon>
        <taxon>Mimiviridae</taxon>
        <taxon>Klosneuvirinae</taxon>
    </lineage>
</organism>
<protein>
    <submittedName>
        <fullName evidence="1">Uncharacterized protein</fullName>
    </submittedName>
</protein>
<dbReference type="EMBL" id="MK072096">
    <property type="protein sequence ID" value="AYV78764.1"/>
    <property type="molecule type" value="Genomic_DNA"/>
</dbReference>
<accession>A0A3G4ZWN3</accession>